<gene>
    <name evidence="1" type="ORF">L195_g058580</name>
</gene>
<organism evidence="1 2">
    <name type="scientific">Trifolium pratense</name>
    <name type="common">Red clover</name>
    <dbReference type="NCBI Taxonomy" id="57577"/>
    <lineage>
        <taxon>Eukaryota</taxon>
        <taxon>Viridiplantae</taxon>
        <taxon>Streptophyta</taxon>
        <taxon>Embryophyta</taxon>
        <taxon>Tracheophyta</taxon>
        <taxon>Spermatophyta</taxon>
        <taxon>Magnoliopsida</taxon>
        <taxon>eudicotyledons</taxon>
        <taxon>Gunneridae</taxon>
        <taxon>Pentapetalae</taxon>
        <taxon>rosids</taxon>
        <taxon>fabids</taxon>
        <taxon>Fabales</taxon>
        <taxon>Fabaceae</taxon>
        <taxon>Papilionoideae</taxon>
        <taxon>50 kb inversion clade</taxon>
        <taxon>NPAAA clade</taxon>
        <taxon>Hologalegina</taxon>
        <taxon>IRL clade</taxon>
        <taxon>Trifolieae</taxon>
        <taxon>Trifolium</taxon>
    </lineage>
</organism>
<evidence type="ECO:0000313" key="2">
    <source>
        <dbReference type="Proteomes" id="UP000236291"/>
    </source>
</evidence>
<evidence type="ECO:0000313" key="1">
    <source>
        <dbReference type="EMBL" id="PNX57211.1"/>
    </source>
</evidence>
<name>A0A2K3JT43_TRIPR</name>
<sequence length="135" mass="14523">GAATASSQTDNVATSSLFYPFPQFTSQPKGNTNASGNLVNDGIMPKNLHSEYDTVQFGSSNVLWNNNGHKGRQSNDSAPEFNKYLENVNGATVGEDSCTKMNSGFEVNQFMEFGSIRRTVGGSGSCTPVVSRKWV</sequence>
<dbReference type="EMBL" id="ASHM01122579">
    <property type="protein sequence ID" value="PNX57211.1"/>
    <property type="molecule type" value="Genomic_DNA"/>
</dbReference>
<dbReference type="ExpressionAtlas" id="A0A2K3JT43">
    <property type="expression patterns" value="baseline"/>
</dbReference>
<comment type="caution">
    <text evidence="1">The sequence shown here is derived from an EMBL/GenBank/DDBJ whole genome shotgun (WGS) entry which is preliminary data.</text>
</comment>
<feature type="non-terminal residue" evidence="1">
    <location>
        <position position="1"/>
    </location>
</feature>
<reference evidence="1 2" key="2">
    <citation type="journal article" date="2017" name="Front. Plant Sci.">
        <title>Gene Classification and Mining of Molecular Markers Useful in Red Clover (Trifolium pratense) Breeding.</title>
        <authorList>
            <person name="Istvanek J."/>
            <person name="Dluhosova J."/>
            <person name="Dluhos P."/>
            <person name="Patkova L."/>
            <person name="Nedelnik J."/>
            <person name="Repkova J."/>
        </authorList>
    </citation>
    <scope>NUCLEOTIDE SEQUENCE [LARGE SCALE GENOMIC DNA]</scope>
    <source>
        <strain evidence="2">cv. Tatra</strain>
        <tissue evidence="1">Young leaves</tissue>
    </source>
</reference>
<reference evidence="1 2" key="1">
    <citation type="journal article" date="2014" name="Am. J. Bot.">
        <title>Genome assembly and annotation for red clover (Trifolium pratense; Fabaceae).</title>
        <authorList>
            <person name="Istvanek J."/>
            <person name="Jaros M."/>
            <person name="Krenek A."/>
            <person name="Repkova J."/>
        </authorList>
    </citation>
    <scope>NUCLEOTIDE SEQUENCE [LARGE SCALE GENOMIC DNA]</scope>
    <source>
        <strain evidence="2">cv. Tatra</strain>
        <tissue evidence="1">Young leaves</tissue>
    </source>
</reference>
<accession>A0A2K3JT43</accession>
<dbReference type="AlphaFoldDB" id="A0A2K3JT43"/>
<proteinExistence type="predicted"/>
<protein>
    <submittedName>
        <fullName evidence="1">Uncharacterized protein</fullName>
    </submittedName>
</protein>
<dbReference type="Proteomes" id="UP000236291">
    <property type="component" value="Unassembled WGS sequence"/>
</dbReference>